<evidence type="ECO:0000313" key="2">
    <source>
        <dbReference type="EMBL" id="AOT72863.1"/>
    </source>
</evidence>
<dbReference type="GO" id="GO:0015661">
    <property type="term" value="F:L-lysine efflux transmembrane transporter activity"/>
    <property type="evidence" value="ECO:0007669"/>
    <property type="project" value="InterPro"/>
</dbReference>
<feature type="transmembrane region" description="Helical" evidence="1">
    <location>
        <begin position="33"/>
        <end position="51"/>
    </location>
</feature>
<accession>A0A1D8GPR2</accession>
<protein>
    <recommendedName>
        <fullName evidence="4">DUF340 domain-containing protein</fullName>
    </recommendedName>
</protein>
<dbReference type="RefSeq" id="WP_069981172.1">
    <property type="nucleotide sequence ID" value="NZ_CP017269.1"/>
</dbReference>
<feature type="transmembrane region" description="Helical" evidence="1">
    <location>
        <begin position="63"/>
        <end position="84"/>
    </location>
</feature>
<name>A0A1D8GPR2_9FIRM</name>
<keyword evidence="1" id="KW-0472">Membrane</keyword>
<dbReference type="STRING" id="1424294.Gferi_26890"/>
<keyword evidence="3" id="KW-1185">Reference proteome</keyword>
<reference evidence="2 3" key="1">
    <citation type="submission" date="2016-09" db="EMBL/GenBank/DDBJ databases">
        <title>Genomic analysis reveals versatility of anaerobic energy metabolism of Geosporobacter ferrireducens IRF9 of phylum Firmicutes.</title>
        <authorList>
            <person name="Kim S.-J."/>
        </authorList>
    </citation>
    <scope>NUCLEOTIDE SEQUENCE [LARGE SCALE GENOMIC DNA]</scope>
    <source>
        <strain evidence="2 3">IRF9</strain>
    </source>
</reference>
<dbReference type="AlphaFoldDB" id="A0A1D8GPR2"/>
<keyword evidence="1" id="KW-1133">Transmembrane helix</keyword>
<dbReference type="KEGG" id="gfe:Gferi_26890"/>
<dbReference type="Pfam" id="PF03956">
    <property type="entry name" value="Lys_export"/>
    <property type="match status" value="1"/>
</dbReference>
<evidence type="ECO:0000313" key="3">
    <source>
        <dbReference type="Proteomes" id="UP000095743"/>
    </source>
</evidence>
<dbReference type="Proteomes" id="UP000095743">
    <property type="component" value="Chromosome"/>
</dbReference>
<sequence>MRILLYVTIILMGAVIGAKDMFSSKIISKLSQIQTGCLLILLFIMGLNIGVNKEIVRTFFKLGYQGIILALFSILFSILGVKLISRVFPTQEEGECEHDR</sequence>
<organism evidence="2 3">
    <name type="scientific">Geosporobacter ferrireducens</name>
    <dbReference type="NCBI Taxonomy" id="1424294"/>
    <lineage>
        <taxon>Bacteria</taxon>
        <taxon>Bacillati</taxon>
        <taxon>Bacillota</taxon>
        <taxon>Clostridia</taxon>
        <taxon>Peptostreptococcales</taxon>
        <taxon>Thermotaleaceae</taxon>
        <taxon>Geosporobacter</taxon>
    </lineage>
</organism>
<dbReference type="EMBL" id="CP017269">
    <property type="protein sequence ID" value="AOT72863.1"/>
    <property type="molecule type" value="Genomic_DNA"/>
</dbReference>
<proteinExistence type="predicted"/>
<gene>
    <name evidence="2" type="ORF">Gferi_26890</name>
</gene>
<evidence type="ECO:0008006" key="4">
    <source>
        <dbReference type="Google" id="ProtNLM"/>
    </source>
</evidence>
<evidence type="ECO:0000256" key="1">
    <source>
        <dbReference type="SAM" id="Phobius"/>
    </source>
</evidence>
<dbReference type="InterPro" id="IPR005642">
    <property type="entry name" value="LysO"/>
</dbReference>
<keyword evidence="1" id="KW-0812">Transmembrane</keyword>
<dbReference type="OrthoDB" id="1958093at2"/>